<evidence type="ECO:0000313" key="3">
    <source>
        <dbReference type="Proteomes" id="UP000231019"/>
    </source>
</evidence>
<accession>A0A2M7G3R5</accession>
<dbReference type="AlphaFoldDB" id="A0A2M7G3R5"/>
<gene>
    <name evidence="2" type="ORF">COW36_12195</name>
</gene>
<sequence>MIRVDNTSTVTVLRSLQSPSPAAVALKATENTTLPAQGTDKLSLSTPRPVAAATGNLSAAQRLAQATPLSLFDSPQVPPSIKATPLTPPGQIAQKPSTLEDGLNTNEDYQMAFKWVETVTGKPIAYQTPESQKAYIAAIQGKPQEAYDPKAFLASIGVKGAHTYGRDDKGVHQLLSTIDYTPNSTNVSKTLRFVQKIFFSFFKHFPKTFNWIADKTDKYYFTRKDAKNKSWEKVQVPQPAFNPKDPLVPANLIKQVYADTHSAKALNSGWNPDAATLFNSYFLHADPDQMGALFDDDFHMGIPDGVDGEQHYGSYAIARQLGFTDAQARRIAKADFDMDLNNTVYGNSDAFPDGLVSKHFDLNKDKPEAEDTRFIWAQRHLDAAVELAKRGKFEQAEQELGFGLHSIQDAFAHGHIRITSHAVTGEIPDAVKYNPVAAYEATLATIGYMHTYLNRVMS</sequence>
<proteinExistence type="predicted"/>
<protein>
    <submittedName>
        <fullName evidence="2">Uncharacterized protein</fullName>
    </submittedName>
</protein>
<evidence type="ECO:0000256" key="1">
    <source>
        <dbReference type="SAM" id="MobiDB-lite"/>
    </source>
</evidence>
<dbReference type="Proteomes" id="UP000231019">
    <property type="component" value="Unassembled WGS sequence"/>
</dbReference>
<feature type="region of interest" description="Disordered" evidence="1">
    <location>
        <begin position="79"/>
        <end position="98"/>
    </location>
</feature>
<reference evidence="2 3" key="1">
    <citation type="submission" date="2017-09" db="EMBL/GenBank/DDBJ databases">
        <title>Depth-based differentiation of microbial function through sediment-hosted aquifers and enrichment of novel symbionts in the deep terrestrial subsurface.</title>
        <authorList>
            <person name="Probst A.J."/>
            <person name="Ladd B."/>
            <person name="Jarett J.K."/>
            <person name="Geller-Mcgrath D.E."/>
            <person name="Sieber C.M."/>
            <person name="Emerson J.B."/>
            <person name="Anantharaman K."/>
            <person name="Thomas B.C."/>
            <person name="Malmstrom R."/>
            <person name="Stieglmeier M."/>
            <person name="Klingl A."/>
            <person name="Woyke T."/>
            <person name="Ryan C.M."/>
            <person name="Banfield J.F."/>
        </authorList>
    </citation>
    <scope>NUCLEOTIDE SEQUENCE [LARGE SCALE GENOMIC DNA]</scope>
    <source>
        <strain evidence="2">CG17_big_fil_post_rev_8_21_14_2_50_48_46</strain>
    </source>
</reference>
<organism evidence="2 3">
    <name type="scientific">bacterium (Candidatus Blackallbacteria) CG17_big_fil_post_rev_8_21_14_2_50_48_46</name>
    <dbReference type="NCBI Taxonomy" id="2014261"/>
    <lineage>
        <taxon>Bacteria</taxon>
        <taxon>Candidatus Blackallbacteria</taxon>
    </lineage>
</organism>
<name>A0A2M7G3R5_9BACT</name>
<comment type="caution">
    <text evidence="2">The sequence shown here is derived from an EMBL/GenBank/DDBJ whole genome shotgun (WGS) entry which is preliminary data.</text>
</comment>
<dbReference type="EMBL" id="PFFQ01000037">
    <property type="protein sequence ID" value="PIW16520.1"/>
    <property type="molecule type" value="Genomic_DNA"/>
</dbReference>
<evidence type="ECO:0000313" key="2">
    <source>
        <dbReference type="EMBL" id="PIW16520.1"/>
    </source>
</evidence>